<dbReference type="EMBL" id="WVIE01000031">
    <property type="protein sequence ID" value="NDJ19490.1"/>
    <property type="molecule type" value="Genomic_DNA"/>
</dbReference>
<evidence type="ECO:0000256" key="6">
    <source>
        <dbReference type="ARBA" id="ARBA00023002"/>
    </source>
</evidence>
<dbReference type="PROSITE" id="PS00075">
    <property type="entry name" value="DHFR_1"/>
    <property type="match status" value="1"/>
</dbReference>
<dbReference type="UniPathway" id="UPA00077">
    <property type="reaction ID" value="UER00158"/>
</dbReference>
<evidence type="ECO:0000313" key="10">
    <source>
        <dbReference type="Proteomes" id="UP000646053"/>
    </source>
</evidence>
<dbReference type="GO" id="GO:0006730">
    <property type="term" value="P:one-carbon metabolic process"/>
    <property type="evidence" value="ECO:0007669"/>
    <property type="project" value="UniProtKB-KW"/>
</dbReference>
<keyword evidence="5" id="KW-0521">NADP</keyword>
<evidence type="ECO:0000256" key="4">
    <source>
        <dbReference type="ARBA" id="ARBA00022563"/>
    </source>
</evidence>
<reference evidence="9" key="1">
    <citation type="submission" date="2019-12" db="EMBL/GenBank/DDBJ databases">
        <title>High-Quality draft genome sequences of three cyanobacteria isolated from the limestone walls of the Old Cathedral of Coimbra.</title>
        <authorList>
            <person name="Tiago I."/>
            <person name="Soares F."/>
            <person name="Portugal A."/>
        </authorList>
    </citation>
    <scope>NUCLEOTIDE SEQUENCE</scope>
    <source>
        <strain evidence="9">A</strain>
    </source>
</reference>
<feature type="domain" description="DHFR" evidence="8">
    <location>
        <begin position="3"/>
        <end position="169"/>
    </location>
</feature>
<evidence type="ECO:0000256" key="2">
    <source>
        <dbReference type="ARBA" id="ARBA00009539"/>
    </source>
</evidence>
<dbReference type="PANTHER" id="PTHR48069">
    <property type="entry name" value="DIHYDROFOLATE REDUCTASE"/>
    <property type="match status" value="1"/>
</dbReference>
<keyword evidence="4" id="KW-0554">One-carbon metabolism</keyword>
<dbReference type="CDD" id="cd00209">
    <property type="entry name" value="DHFR"/>
    <property type="match status" value="1"/>
</dbReference>
<dbReference type="GO" id="GO:0005829">
    <property type="term" value="C:cytosol"/>
    <property type="evidence" value="ECO:0007669"/>
    <property type="project" value="TreeGrafter"/>
</dbReference>
<dbReference type="InterPro" id="IPR001796">
    <property type="entry name" value="DHFR_dom"/>
</dbReference>
<dbReference type="PANTHER" id="PTHR48069:SF3">
    <property type="entry name" value="DIHYDROFOLATE REDUCTASE"/>
    <property type="match status" value="1"/>
</dbReference>
<comment type="caution">
    <text evidence="9">The sequence shown here is derived from an EMBL/GenBank/DDBJ whole genome shotgun (WGS) entry which is preliminary data.</text>
</comment>
<dbReference type="GO" id="GO:0004146">
    <property type="term" value="F:dihydrofolate reductase activity"/>
    <property type="evidence" value="ECO:0007669"/>
    <property type="project" value="UniProtKB-EC"/>
</dbReference>
<dbReference type="GO" id="GO:0046452">
    <property type="term" value="P:dihydrofolate metabolic process"/>
    <property type="evidence" value="ECO:0007669"/>
    <property type="project" value="TreeGrafter"/>
</dbReference>
<dbReference type="Gene3D" id="3.40.430.10">
    <property type="entry name" value="Dihydrofolate Reductase, subunit A"/>
    <property type="match status" value="1"/>
</dbReference>
<dbReference type="PRINTS" id="PR00070">
    <property type="entry name" value="DHFR"/>
</dbReference>
<dbReference type="EC" id="1.5.1.3" evidence="3"/>
<dbReference type="Proteomes" id="UP000646053">
    <property type="component" value="Unassembled WGS sequence"/>
</dbReference>
<dbReference type="AlphaFoldDB" id="A0A8J8CNE5"/>
<gene>
    <name evidence="9" type="ORF">GS601_19745</name>
</gene>
<evidence type="ECO:0000259" key="8">
    <source>
        <dbReference type="PROSITE" id="PS51330"/>
    </source>
</evidence>
<keyword evidence="10" id="KW-1185">Reference proteome</keyword>
<evidence type="ECO:0000313" key="9">
    <source>
        <dbReference type="EMBL" id="NDJ19490.1"/>
    </source>
</evidence>
<evidence type="ECO:0000256" key="3">
    <source>
        <dbReference type="ARBA" id="ARBA00012856"/>
    </source>
</evidence>
<dbReference type="RefSeq" id="WP_162425016.1">
    <property type="nucleotide sequence ID" value="NZ_WVIE01000031.1"/>
</dbReference>
<organism evidence="9 10">
    <name type="scientific">Myxacorys almedinensis A</name>
    <dbReference type="NCBI Taxonomy" id="2690445"/>
    <lineage>
        <taxon>Bacteria</taxon>
        <taxon>Bacillati</taxon>
        <taxon>Cyanobacteriota</taxon>
        <taxon>Cyanophyceae</taxon>
        <taxon>Leptolyngbyales</taxon>
        <taxon>Leptolyngbyaceae</taxon>
        <taxon>Myxacorys</taxon>
        <taxon>Myxacorys almedinensis</taxon>
    </lineage>
</organism>
<comment type="pathway">
    <text evidence="1">Cofactor biosynthesis; tetrahydrofolate biosynthesis; 5,6,7,8-tetrahydrofolate from 7,8-dihydrofolate: step 1/1.</text>
</comment>
<accession>A0A8J8CNE5</accession>
<keyword evidence="6" id="KW-0560">Oxidoreductase</keyword>
<evidence type="ECO:0000256" key="5">
    <source>
        <dbReference type="ARBA" id="ARBA00022857"/>
    </source>
</evidence>
<name>A0A8J8CNE5_9CYAN</name>
<dbReference type="GO" id="GO:0046654">
    <property type="term" value="P:tetrahydrofolate biosynthetic process"/>
    <property type="evidence" value="ECO:0007669"/>
    <property type="project" value="UniProtKB-UniPathway"/>
</dbReference>
<protein>
    <recommendedName>
        <fullName evidence="3">dihydrofolate reductase</fullName>
        <ecNumber evidence="3">1.5.1.3</ecNumber>
    </recommendedName>
</protein>
<dbReference type="SUPFAM" id="SSF53597">
    <property type="entry name" value="Dihydrofolate reductase-like"/>
    <property type="match status" value="1"/>
</dbReference>
<dbReference type="InterPro" id="IPR024072">
    <property type="entry name" value="DHFR-like_dom_sf"/>
</dbReference>
<dbReference type="PROSITE" id="PS51330">
    <property type="entry name" value="DHFR_2"/>
    <property type="match status" value="1"/>
</dbReference>
<dbReference type="InterPro" id="IPR012259">
    <property type="entry name" value="DHFR"/>
</dbReference>
<dbReference type="InterPro" id="IPR017925">
    <property type="entry name" value="DHFR_CS"/>
</dbReference>
<evidence type="ECO:0000256" key="7">
    <source>
        <dbReference type="RuleBase" id="RU004474"/>
    </source>
</evidence>
<dbReference type="GO" id="GO:0050661">
    <property type="term" value="F:NADP binding"/>
    <property type="evidence" value="ECO:0007669"/>
    <property type="project" value="InterPro"/>
</dbReference>
<dbReference type="Pfam" id="PF00186">
    <property type="entry name" value="DHFR_1"/>
    <property type="match status" value="1"/>
</dbReference>
<comment type="similarity">
    <text evidence="2 7">Belongs to the dihydrofolate reductase family.</text>
</comment>
<dbReference type="GO" id="GO:0046655">
    <property type="term" value="P:folic acid metabolic process"/>
    <property type="evidence" value="ECO:0007669"/>
    <property type="project" value="TreeGrafter"/>
</dbReference>
<sequence length="172" mass="19306">MPKVIVIAALASSDRAIGSHGKLPWSIPEDLKRFQRLTLHHTVIVGRKTWEFDLKKRPLKNRSMIVVSTSLNEDTTLGIDVARSLEAALEKCRDRDLVFIAGGASLYAQGLTIADQLELTLVEGHYEADVFFPPFQHLIGTVFKLVRVEPRLAAQNGDGLTYRFETYERVSD</sequence>
<evidence type="ECO:0000256" key="1">
    <source>
        <dbReference type="ARBA" id="ARBA00004903"/>
    </source>
</evidence>
<proteinExistence type="inferred from homology"/>